<comment type="caution">
    <text evidence="2">The sequence shown here is derived from an EMBL/GenBank/DDBJ whole genome shotgun (WGS) entry which is preliminary data.</text>
</comment>
<dbReference type="Pfam" id="PF00656">
    <property type="entry name" value="Peptidase_C14"/>
    <property type="match status" value="1"/>
</dbReference>
<reference evidence="2 3" key="1">
    <citation type="submission" date="2024-09" db="EMBL/GenBank/DDBJ databases">
        <authorList>
            <person name="Sun Q."/>
            <person name="Mori K."/>
        </authorList>
    </citation>
    <scope>NUCLEOTIDE SEQUENCE [LARGE SCALE GENOMIC DNA]</scope>
    <source>
        <strain evidence="2 3">JCM 3307</strain>
    </source>
</reference>
<dbReference type="Gene3D" id="3.40.50.1460">
    <property type="match status" value="1"/>
</dbReference>
<dbReference type="SUPFAM" id="SSF52129">
    <property type="entry name" value="Caspase-like"/>
    <property type="match status" value="1"/>
</dbReference>
<dbReference type="Proteomes" id="UP001589608">
    <property type="component" value="Unassembled WGS sequence"/>
</dbReference>
<protein>
    <submittedName>
        <fullName evidence="2">Caspase family protein</fullName>
    </submittedName>
</protein>
<evidence type="ECO:0000259" key="1">
    <source>
        <dbReference type="Pfam" id="PF00656"/>
    </source>
</evidence>
<dbReference type="PANTHER" id="PTHR48104">
    <property type="entry name" value="METACASPASE-4"/>
    <property type="match status" value="1"/>
</dbReference>
<dbReference type="InterPro" id="IPR011600">
    <property type="entry name" value="Pept_C14_caspase"/>
</dbReference>
<dbReference type="RefSeq" id="WP_223102226.1">
    <property type="nucleotide sequence ID" value="NZ_CP061913.1"/>
</dbReference>
<keyword evidence="3" id="KW-1185">Reference proteome</keyword>
<evidence type="ECO:0000313" key="3">
    <source>
        <dbReference type="Proteomes" id="UP001589608"/>
    </source>
</evidence>
<accession>A0ABV5MBG4</accession>
<evidence type="ECO:0000313" key="2">
    <source>
        <dbReference type="EMBL" id="MFB9446199.1"/>
    </source>
</evidence>
<sequence>MKLALCIGINDYPGTENDLAGCRNDAEDWAAALSARGFAIDSLIDGAATGEAIRAGIRHLLTTATSGDTVVITYSGHGTWVPDTGGDEPDHRDEALCPHDIAENGPLLDDDLHDLFARSGPGVRTVLISDSCHSGTLTRLNRPLGDHPTRTRFLPPATFLTPQDRRRASTIDTHLPPRRHTAATPRLHTAVTGAGPHRVPDRPRPADHRPTALLLAGCADTEYAYDATFNGRPNGAFTYVALSALAGLPQSATYRDWIEAIRVSLPSQDYPQTPSLAATHLQLAWPLLA</sequence>
<feature type="domain" description="Peptidase C14 caspase" evidence="1">
    <location>
        <begin position="2"/>
        <end position="281"/>
    </location>
</feature>
<organism evidence="2 3">
    <name type="scientific">Dactylosporangium vinaceum</name>
    <dbReference type="NCBI Taxonomy" id="53362"/>
    <lineage>
        <taxon>Bacteria</taxon>
        <taxon>Bacillati</taxon>
        <taxon>Actinomycetota</taxon>
        <taxon>Actinomycetes</taxon>
        <taxon>Micromonosporales</taxon>
        <taxon>Micromonosporaceae</taxon>
        <taxon>Dactylosporangium</taxon>
    </lineage>
</organism>
<dbReference type="InterPro" id="IPR029030">
    <property type="entry name" value="Caspase-like_dom_sf"/>
</dbReference>
<dbReference type="PANTHER" id="PTHR48104:SF30">
    <property type="entry name" value="METACASPASE-1"/>
    <property type="match status" value="1"/>
</dbReference>
<dbReference type="EMBL" id="JBHMCA010000046">
    <property type="protein sequence ID" value="MFB9446199.1"/>
    <property type="molecule type" value="Genomic_DNA"/>
</dbReference>
<gene>
    <name evidence="2" type="ORF">ACFFTR_24215</name>
</gene>
<name>A0ABV5MBG4_9ACTN</name>
<dbReference type="InterPro" id="IPR050452">
    <property type="entry name" value="Metacaspase"/>
</dbReference>
<proteinExistence type="predicted"/>